<feature type="active site" description="Proton acceptor" evidence="5">
    <location>
        <position position="266"/>
    </location>
</feature>
<evidence type="ECO:0000256" key="7">
    <source>
        <dbReference type="PIRSR" id="PIRSR604808-3"/>
    </source>
</evidence>
<accession>A0A9W6FI99</accession>
<organism evidence="9 10">
    <name type="scientific">Xanthobacter flavus</name>
    <dbReference type="NCBI Taxonomy" id="281"/>
    <lineage>
        <taxon>Bacteria</taxon>
        <taxon>Pseudomonadati</taxon>
        <taxon>Pseudomonadota</taxon>
        <taxon>Alphaproteobacteria</taxon>
        <taxon>Hyphomicrobiales</taxon>
        <taxon>Xanthobacteraceae</taxon>
        <taxon>Xanthobacter</taxon>
    </lineage>
</organism>
<proteinExistence type="inferred from homology"/>
<feature type="site" description="Interaction with DNA substrate" evidence="7">
    <location>
        <position position="266"/>
    </location>
</feature>
<dbReference type="InterPro" id="IPR020847">
    <property type="entry name" value="AP_endonuclease_F1_BS"/>
</dbReference>
<feature type="active site" description="Proton donor/acceptor" evidence="5">
    <location>
        <position position="162"/>
    </location>
</feature>
<keyword evidence="4 6" id="KW-0460">Magnesium</keyword>
<dbReference type="NCBIfam" id="TIGR00633">
    <property type="entry name" value="xth"/>
    <property type="match status" value="1"/>
</dbReference>
<dbReference type="Gene3D" id="3.60.10.10">
    <property type="entry name" value="Endonuclease/exonuclease/phosphatase"/>
    <property type="match status" value="1"/>
</dbReference>
<evidence type="ECO:0000256" key="3">
    <source>
        <dbReference type="ARBA" id="ARBA00022801"/>
    </source>
</evidence>
<dbReference type="AlphaFoldDB" id="A0A9W6FI99"/>
<dbReference type="PANTHER" id="PTHR43250">
    <property type="entry name" value="EXODEOXYRIBONUCLEASE III"/>
    <property type="match status" value="1"/>
</dbReference>
<feature type="site" description="Important for catalytic activity" evidence="7">
    <location>
        <position position="236"/>
    </location>
</feature>
<sequence>MPVSLTVCTWNINSVRIRLDIVRAAVERLRPDVLCLQETKCQDDKFPLNAIRDMGFPHIALNGQKGWHGVATFSKRPFARIEKGEFCGKGDARHIAVTLDGAHALGKPLTIHNFYVPAGGDVPDPELNPKFAHKLAFLDEITSWAPLKPHAGNADHAIVVGDLNIAPLETDVWSHKQLLTVVSHTPVEVERLGAFQASGPWVDVMRRFVPPQEKLFTWWSYRSPDYTANDRGRRLDHVWASESLAPSATAMTVLKEARGWEKPSDHVPVAMTFG</sequence>
<reference evidence="9" key="1">
    <citation type="submission" date="2022-12" db="EMBL/GenBank/DDBJ databases">
        <title>Reference genome sequencing for broad-spectrum identification of bacterial and archaeal isolates by mass spectrometry.</title>
        <authorList>
            <person name="Sekiguchi Y."/>
            <person name="Tourlousse D.M."/>
        </authorList>
    </citation>
    <scope>NUCLEOTIDE SEQUENCE</scope>
    <source>
        <strain evidence="9">301</strain>
    </source>
</reference>
<evidence type="ECO:0000313" key="9">
    <source>
        <dbReference type="EMBL" id="GLI20910.1"/>
    </source>
</evidence>
<keyword evidence="2 6" id="KW-0479">Metal-binding</keyword>
<evidence type="ECO:0000259" key="8">
    <source>
        <dbReference type="Pfam" id="PF03372"/>
    </source>
</evidence>
<feature type="binding site" evidence="6">
    <location>
        <position position="11"/>
    </location>
    <ligand>
        <name>Mg(2+)</name>
        <dbReference type="ChEBI" id="CHEBI:18420"/>
        <label>1</label>
    </ligand>
</feature>
<dbReference type="SUPFAM" id="SSF56219">
    <property type="entry name" value="DNase I-like"/>
    <property type="match status" value="1"/>
</dbReference>
<dbReference type="GO" id="GO:0006281">
    <property type="term" value="P:DNA repair"/>
    <property type="evidence" value="ECO:0007669"/>
    <property type="project" value="InterPro"/>
</dbReference>
<feature type="binding site" evidence="6">
    <location>
        <position position="265"/>
    </location>
    <ligand>
        <name>Mg(2+)</name>
        <dbReference type="ChEBI" id="CHEBI:18420"/>
        <label>1</label>
    </ligand>
</feature>
<dbReference type="GO" id="GO:0008311">
    <property type="term" value="F:double-stranded DNA 3'-5' DNA exonuclease activity"/>
    <property type="evidence" value="ECO:0007669"/>
    <property type="project" value="InterPro"/>
</dbReference>
<keyword evidence="6" id="KW-0464">Manganese</keyword>
<protein>
    <submittedName>
        <fullName evidence="9">Exodeoxyribonuclease III</fullName>
    </submittedName>
</protein>
<dbReference type="PROSITE" id="PS51435">
    <property type="entry name" value="AP_NUCLEASE_F1_4"/>
    <property type="match status" value="1"/>
</dbReference>
<dbReference type="PROSITE" id="PS00726">
    <property type="entry name" value="AP_NUCLEASE_F1_1"/>
    <property type="match status" value="1"/>
</dbReference>
<dbReference type="InterPro" id="IPR004808">
    <property type="entry name" value="AP_endonuc_1"/>
</dbReference>
<feature type="binding site" evidence="6">
    <location>
        <position position="164"/>
    </location>
    <ligand>
        <name>Mg(2+)</name>
        <dbReference type="ChEBI" id="CHEBI:18420"/>
        <label>1</label>
    </ligand>
</feature>
<dbReference type="PANTHER" id="PTHR43250:SF2">
    <property type="entry name" value="EXODEOXYRIBONUCLEASE III"/>
    <property type="match status" value="1"/>
</dbReference>
<evidence type="ECO:0000256" key="1">
    <source>
        <dbReference type="ARBA" id="ARBA00007092"/>
    </source>
</evidence>
<feature type="domain" description="Endonuclease/exonuclease/phosphatase" evidence="8">
    <location>
        <begin position="8"/>
        <end position="266"/>
    </location>
</feature>
<feature type="site" description="Transition state stabilizer" evidence="7">
    <location>
        <position position="164"/>
    </location>
</feature>
<feature type="active site" evidence="5">
    <location>
        <position position="115"/>
    </location>
</feature>
<evidence type="ECO:0000256" key="4">
    <source>
        <dbReference type="ARBA" id="ARBA00022842"/>
    </source>
</evidence>
<comment type="similarity">
    <text evidence="1">Belongs to the DNA repair enzymes AP/ExoA family.</text>
</comment>
<gene>
    <name evidence="9" type="ORF">XFLAVUS301_05840</name>
</gene>
<dbReference type="GO" id="GO:0003677">
    <property type="term" value="F:DNA binding"/>
    <property type="evidence" value="ECO:0007669"/>
    <property type="project" value="InterPro"/>
</dbReference>
<dbReference type="InterPro" id="IPR037493">
    <property type="entry name" value="ExoIII-like"/>
</dbReference>
<evidence type="ECO:0000256" key="6">
    <source>
        <dbReference type="PIRSR" id="PIRSR604808-2"/>
    </source>
</evidence>
<evidence type="ECO:0000256" key="2">
    <source>
        <dbReference type="ARBA" id="ARBA00022723"/>
    </source>
</evidence>
<dbReference type="Proteomes" id="UP001144397">
    <property type="component" value="Unassembled WGS sequence"/>
</dbReference>
<keyword evidence="3" id="KW-0378">Hydrolase</keyword>
<dbReference type="GO" id="GO:0004519">
    <property type="term" value="F:endonuclease activity"/>
    <property type="evidence" value="ECO:0007669"/>
    <property type="project" value="InterPro"/>
</dbReference>
<evidence type="ECO:0000256" key="5">
    <source>
        <dbReference type="PIRSR" id="PIRSR604808-1"/>
    </source>
</evidence>
<dbReference type="CDD" id="cd09086">
    <property type="entry name" value="ExoIII-like_AP-endo"/>
    <property type="match status" value="1"/>
</dbReference>
<comment type="caution">
    <text evidence="9">The sequence shown here is derived from an EMBL/GenBank/DDBJ whole genome shotgun (WGS) entry which is preliminary data.</text>
</comment>
<dbReference type="InterPro" id="IPR005135">
    <property type="entry name" value="Endo/exonuclease/phosphatase"/>
</dbReference>
<dbReference type="InterPro" id="IPR036691">
    <property type="entry name" value="Endo/exonu/phosph_ase_sf"/>
</dbReference>
<evidence type="ECO:0000313" key="10">
    <source>
        <dbReference type="Proteomes" id="UP001144397"/>
    </source>
</evidence>
<feature type="binding site" evidence="6">
    <location>
        <position position="162"/>
    </location>
    <ligand>
        <name>Mg(2+)</name>
        <dbReference type="ChEBI" id="CHEBI:18420"/>
        <label>1</label>
    </ligand>
</feature>
<comment type="cofactor">
    <cofactor evidence="6">
        <name>Mg(2+)</name>
        <dbReference type="ChEBI" id="CHEBI:18420"/>
    </cofactor>
    <cofactor evidence="6">
        <name>Mn(2+)</name>
        <dbReference type="ChEBI" id="CHEBI:29035"/>
    </cofactor>
    <text evidence="6">Probably binds two magnesium or manganese ions per subunit.</text>
</comment>
<dbReference type="GO" id="GO:0046872">
    <property type="term" value="F:metal ion binding"/>
    <property type="evidence" value="ECO:0007669"/>
    <property type="project" value="UniProtKB-KW"/>
</dbReference>
<name>A0A9W6FI99_XANFL</name>
<feature type="binding site" evidence="6">
    <location>
        <position position="38"/>
    </location>
    <ligand>
        <name>Mg(2+)</name>
        <dbReference type="ChEBI" id="CHEBI:18420"/>
        <label>1</label>
    </ligand>
</feature>
<dbReference type="EMBL" id="BSDO01000001">
    <property type="protein sequence ID" value="GLI20910.1"/>
    <property type="molecule type" value="Genomic_DNA"/>
</dbReference>
<feature type="binding site" evidence="6">
    <location>
        <position position="266"/>
    </location>
    <ligand>
        <name>Mg(2+)</name>
        <dbReference type="ChEBI" id="CHEBI:18420"/>
        <label>1</label>
    </ligand>
</feature>
<dbReference type="Pfam" id="PF03372">
    <property type="entry name" value="Exo_endo_phos"/>
    <property type="match status" value="1"/>
</dbReference>